<evidence type="ECO:0000313" key="4">
    <source>
        <dbReference type="EMBL" id="GCF09792.1"/>
    </source>
</evidence>
<protein>
    <submittedName>
        <fullName evidence="4">Sugar ABC transporter substrate-binding protein</fullName>
    </submittedName>
</protein>
<reference evidence="4 5" key="1">
    <citation type="submission" date="2019-01" db="EMBL/GenBank/DDBJ databases">
        <title>Draft genome sequence of Dictyobacter sp. Uno17.</title>
        <authorList>
            <person name="Wang C.M."/>
            <person name="Zheng Y."/>
            <person name="Sakai Y."/>
            <person name="Abe K."/>
            <person name="Yokota A."/>
            <person name="Yabe S."/>
        </authorList>
    </citation>
    <scope>NUCLEOTIDE SEQUENCE [LARGE SCALE GENOMIC DNA]</scope>
    <source>
        <strain evidence="4 5">Uno17</strain>
    </source>
</reference>
<dbReference type="GO" id="GO:0055052">
    <property type="term" value="C:ATP-binding cassette (ABC) transporter complex, substrate-binding subunit-containing"/>
    <property type="evidence" value="ECO:0007669"/>
    <property type="project" value="TreeGrafter"/>
</dbReference>
<sequence>MQQQPRLFMDKQGNLHSFKHIPQLFSFGCTLLLILSIVAACGGSTPGSSTGNSNGKITLTEMDYWSVPAQGATLNKLFGQYQKLHPNIVIQRNAVPFANLLPKADQEAASHTLPDIMALDNPDVAQFAATGALTPLDSYMQGNFNASDFYAGPLTTMKYQSKTYSIPVGNNDLALYYNKKAFTAAKLQPPTTWSQLEADAKALTHGNTYGFAFSAPANEQATFQFEPFLWSNNGDLSKIDSSTSVAALQVLVNMIQQGSASKGALNWGQVDVATQFGEGNAAIMENGPWELPALEQQYKMKFGVDFGVVPMPVPQTGAAPVVPLGGEAWTIPVNRNPAVTKASWDLVNWLEQPDQLRQLDEGFGYIPALKSTAQLVLKDNPELQVFADEFNTARARTAQLGTKYPKVSQAIWTAEQAALTGGSSSQAALTQAQQQIATILNS</sequence>
<dbReference type="AlphaFoldDB" id="A0A5A5TEE8"/>
<dbReference type="PANTHER" id="PTHR30061">
    <property type="entry name" value="MALTOSE-BINDING PERIPLASMIC PROTEIN"/>
    <property type="match status" value="1"/>
</dbReference>
<dbReference type="Gene3D" id="3.40.190.10">
    <property type="entry name" value="Periplasmic binding protein-like II"/>
    <property type="match status" value="2"/>
</dbReference>
<dbReference type="GO" id="GO:0042956">
    <property type="term" value="P:maltodextrin transmembrane transport"/>
    <property type="evidence" value="ECO:0007669"/>
    <property type="project" value="TreeGrafter"/>
</dbReference>
<dbReference type="EMBL" id="BIXY01000051">
    <property type="protein sequence ID" value="GCF09792.1"/>
    <property type="molecule type" value="Genomic_DNA"/>
</dbReference>
<keyword evidence="2" id="KW-0813">Transport</keyword>
<evidence type="ECO:0000256" key="1">
    <source>
        <dbReference type="ARBA" id="ARBA00008520"/>
    </source>
</evidence>
<proteinExistence type="inferred from homology"/>
<gene>
    <name evidence="4" type="ORF">KDI_33560</name>
</gene>
<dbReference type="PANTHER" id="PTHR30061:SF50">
    <property type="entry name" value="MALTOSE_MALTODEXTRIN-BINDING PERIPLASMIC PROTEIN"/>
    <property type="match status" value="1"/>
</dbReference>
<dbReference type="GO" id="GO:1901982">
    <property type="term" value="F:maltose binding"/>
    <property type="evidence" value="ECO:0007669"/>
    <property type="project" value="TreeGrafter"/>
</dbReference>
<dbReference type="Proteomes" id="UP000322530">
    <property type="component" value="Unassembled WGS sequence"/>
</dbReference>
<keyword evidence="3" id="KW-0732">Signal</keyword>
<evidence type="ECO:0000313" key="5">
    <source>
        <dbReference type="Proteomes" id="UP000322530"/>
    </source>
</evidence>
<evidence type="ECO:0000256" key="3">
    <source>
        <dbReference type="ARBA" id="ARBA00022729"/>
    </source>
</evidence>
<keyword evidence="5" id="KW-1185">Reference proteome</keyword>
<comment type="caution">
    <text evidence="4">The sequence shown here is derived from an EMBL/GenBank/DDBJ whole genome shotgun (WGS) entry which is preliminary data.</text>
</comment>
<accession>A0A5A5TEE8</accession>
<evidence type="ECO:0000256" key="2">
    <source>
        <dbReference type="ARBA" id="ARBA00022448"/>
    </source>
</evidence>
<comment type="similarity">
    <text evidence="1">Belongs to the bacterial solute-binding protein 1 family.</text>
</comment>
<dbReference type="RefSeq" id="WP_149402707.1">
    <property type="nucleotide sequence ID" value="NZ_BIXY01000051.1"/>
</dbReference>
<organism evidence="4 5">
    <name type="scientific">Dictyobacter arantiisoli</name>
    <dbReference type="NCBI Taxonomy" id="2014874"/>
    <lineage>
        <taxon>Bacteria</taxon>
        <taxon>Bacillati</taxon>
        <taxon>Chloroflexota</taxon>
        <taxon>Ktedonobacteria</taxon>
        <taxon>Ktedonobacterales</taxon>
        <taxon>Dictyobacteraceae</taxon>
        <taxon>Dictyobacter</taxon>
    </lineage>
</organism>
<dbReference type="SUPFAM" id="SSF53850">
    <property type="entry name" value="Periplasmic binding protein-like II"/>
    <property type="match status" value="1"/>
</dbReference>
<dbReference type="GO" id="GO:0015768">
    <property type="term" value="P:maltose transport"/>
    <property type="evidence" value="ECO:0007669"/>
    <property type="project" value="TreeGrafter"/>
</dbReference>
<dbReference type="InterPro" id="IPR006059">
    <property type="entry name" value="SBP"/>
</dbReference>
<dbReference type="Pfam" id="PF13416">
    <property type="entry name" value="SBP_bac_8"/>
    <property type="match status" value="1"/>
</dbReference>
<name>A0A5A5TEE8_9CHLR</name>
<dbReference type="OrthoDB" id="9808332at2"/>